<evidence type="ECO:0000256" key="2">
    <source>
        <dbReference type="ARBA" id="ARBA00023002"/>
    </source>
</evidence>
<dbReference type="Proteomes" id="UP000242525">
    <property type="component" value="Unassembled WGS sequence"/>
</dbReference>
<dbReference type="EMBL" id="CCBN010000008">
    <property type="protein sequence ID" value="CDO54797.1"/>
    <property type="molecule type" value="Genomic_DNA"/>
</dbReference>
<organism evidence="3 4">
    <name type="scientific">Geotrichum candidum</name>
    <name type="common">Oospora lactis</name>
    <name type="synonym">Dipodascus geotrichum</name>
    <dbReference type="NCBI Taxonomy" id="1173061"/>
    <lineage>
        <taxon>Eukaryota</taxon>
        <taxon>Fungi</taxon>
        <taxon>Dikarya</taxon>
        <taxon>Ascomycota</taxon>
        <taxon>Saccharomycotina</taxon>
        <taxon>Dipodascomycetes</taxon>
        <taxon>Dipodascales</taxon>
        <taxon>Dipodascaceae</taxon>
        <taxon>Geotrichum</taxon>
    </lineage>
</organism>
<comment type="caution">
    <text evidence="3">The sequence shown here is derived from an EMBL/GenBank/DDBJ whole genome shotgun (WGS) entry which is preliminary data.</text>
</comment>
<dbReference type="NCBIfam" id="NF005559">
    <property type="entry name" value="PRK07231.1"/>
    <property type="match status" value="1"/>
</dbReference>
<dbReference type="OrthoDB" id="47007at2759"/>
<keyword evidence="1" id="KW-0521">NADP</keyword>
<evidence type="ECO:0000313" key="3">
    <source>
        <dbReference type="EMBL" id="CDO54797.1"/>
    </source>
</evidence>
<gene>
    <name evidence="3" type="ORF">BN980_GECA08s04751g</name>
</gene>
<dbReference type="InterPro" id="IPR002347">
    <property type="entry name" value="SDR_fam"/>
</dbReference>
<accession>A0A0J9XBY4</accession>
<sequence length="249" mass="26676">MSLNGKVAIVTGGASGFGLGIVEKFVACGARVVITDISQTNGENVVARFGSNTLFIKANVVSAADWKQVLDTTLDKFDSLDIVVNNAGTTYRNKPTLEVTEADFDQVFNVNVKGIFLSVNTIVPYFIERGKGGTFIQISSTAALRPRPGLTWYNATKGAVSTASKSLAIEYGKHNIRFNCVCPVAGDTPLLGHFMGEDTPERRKIFLESIPLGRFSKPEDIANSVAFLASDDAAFLTGLDLEVDGGRCI</sequence>
<name>A0A0J9XBY4_GEOCN</name>
<dbReference type="SUPFAM" id="SSF51735">
    <property type="entry name" value="NAD(P)-binding Rossmann-fold domains"/>
    <property type="match status" value="1"/>
</dbReference>
<dbReference type="STRING" id="1173061.A0A0J9XBY4"/>
<dbReference type="GO" id="GO:0016491">
    <property type="term" value="F:oxidoreductase activity"/>
    <property type="evidence" value="ECO:0007669"/>
    <property type="project" value="UniProtKB-KW"/>
</dbReference>
<protein>
    <recommendedName>
        <fullName evidence="5">Oxidoreductase</fullName>
    </recommendedName>
</protein>
<dbReference type="PANTHER" id="PTHR43639">
    <property type="entry name" value="OXIDOREDUCTASE, SHORT-CHAIN DEHYDROGENASE/REDUCTASE FAMILY (AFU_ORTHOLOGUE AFUA_5G02870)"/>
    <property type="match status" value="1"/>
</dbReference>
<keyword evidence="2" id="KW-0560">Oxidoreductase</keyword>
<keyword evidence="4" id="KW-1185">Reference proteome</keyword>
<dbReference type="PRINTS" id="PR00081">
    <property type="entry name" value="GDHRDH"/>
</dbReference>
<dbReference type="Pfam" id="PF13561">
    <property type="entry name" value="adh_short_C2"/>
    <property type="match status" value="1"/>
</dbReference>
<dbReference type="AlphaFoldDB" id="A0A0J9XBY4"/>
<evidence type="ECO:0000313" key="4">
    <source>
        <dbReference type="Proteomes" id="UP000242525"/>
    </source>
</evidence>
<dbReference type="PRINTS" id="PR00080">
    <property type="entry name" value="SDRFAMILY"/>
</dbReference>
<evidence type="ECO:0000256" key="1">
    <source>
        <dbReference type="ARBA" id="ARBA00022857"/>
    </source>
</evidence>
<dbReference type="PANTHER" id="PTHR43639:SF5">
    <property type="entry name" value="OXIDOREDUCTASE, SHORT-CHAIN DEHYDROGENASE_REDUCTASE FAMILY (AFU_ORTHOLOGUE AFUA_6G09140)"/>
    <property type="match status" value="1"/>
</dbReference>
<evidence type="ECO:0008006" key="5">
    <source>
        <dbReference type="Google" id="ProtNLM"/>
    </source>
</evidence>
<dbReference type="Gene3D" id="3.40.50.720">
    <property type="entry name" value="NAD(P)-binding Rossmann-like Domain"/>
    <property type="match status" value="1"/>
</dbReference>
<reference evidence="3" key="1">
    <citation type="submission" date="2014-03" db="EMBL/GenBank/DDBJ databases">
        <authorList>
            <person name="Casaregola S."/>
        </authorList>
    </citation>
    <scope>NUCLEOTIDE SEQUENCE [LARGE SCALE GENOMIC DNA]</scope>
    <source>
        <strain evidence="3">CLIB 918</strain>
    </source>
</reference>
<dbReference type="FunFam" id="3.40.50.720:FF:000084">
    <property type="entry name" value="Short-chain dehydrogenase reductase"/>
    <property type="match status" value="1"/>
</dbReference>
<dbReference type="InterPro" id="IPR036291">
    <property type="entry name" value="NAD(P)-bd_dom_sf"/>
</dbReference>
<proteinExistence type="predicted"/>